<dbReference type="Proteomes" id="UP001569414">
    <property type="component" value="Unassembled WGS sequence"/>
</dbReference>
<reference evidence="1 2" key="1">
    <citation type="submission" date="2024-08" db="EMBL/GenBank/DDBJ databases">
        <authorList>
            <person name="Ishaq N."/>
        </authorList>
    </citation>
    <scope>NUCLEOTIDE SEQUENCE [LARGE SCALE GENOMIC DNA]</scope>
    <source>
        <strain evidence="1 2">JCM 30400</strain>
    </source>
</reference>
<dbReference type="RefSeq" id="WP_371842273.1">
    <property type="nucleotide sequence ID" value="NZ_JBGMEL010000001.1"/>
</dbReference>
<evidence type="ECO:0000313" key="2">
    <source>
        <dbReference type="Proteomes" id="UP001569414"/>
    </source>
</evidence>
<sequence length="130" mass="15208">MKEGTIKVFVRKELDQESQTNSDLRALISDFKRWKSGNTVHYFGKDVPYHDPKPYAERAKLRHVHILDKVKTVHIRAGTSDSALIYTEASMTPNTYYVIDFIAAGAHQKARDFNYMNWLIDKAEQFRMRK</sequence>
<dbReference type="EMBL" id="JBGMEL010000001">
    <property type="protein sequence ID" value="MFA0789098.1"/>
    <property type="molecule type" value="Genomic_DNA"/>
</dbReference>
<name>A0ABV4NI96_9GAMM</name>
<comment type="caution">
    <text evidence="1">The sequence shown here is derived from an EMBL/GenBank/DDBJ whole genome shotgun (WGS) entry which is preliminary data.</text>
</comment>
<gene>
    <name evidence="1" type="ORF">ACCI51_00985</name>
</gene>
<dbReference type="Pfam" id="PF13957">
    <property type="entry name" value="YafO_toxin"/>
    <property type="match status" value="1"/>
</dbReference>
<keyword evidence="2" id="KW-1185">Reference proteome</keyword>
<evidence type="ECO:0000313" key="1">
    <source>
        <dbReference type="EMBL" id="MFA0789098.1"/>
    </source>
</evidence>
<proteinExistence type="predicted"/>
<dbReference type="InterPro" id="IPR020353">
    <property type="entry name" value="Toxin_YafO"/>
</dbReference>
<protein>
    <submittedName>
        <fullName evidence="1">Type II toxin-antitoxin system YafO family toxin</fullName>
    </submittedName>
</protein>
<organism evidence="1 2">
    <name type="scientific">Microbulbifer echini</name>
    <dbReference type="NCBI Taxonomy" id="1529067"/>
    <lineage>
        <taxon>Bacteria</taxon>
        <taxon>Pseudomonadati</taxon>
        <taxon>Pseudomonadota</taxon>
        <taxon>Gammaproteobacteria</taxon>
        <taxon>Cellvibrionales</taxon>
        <taxon>Microbulbiferaceae</taxon>
        <taxon>Microbulbifer</taxon>
    </lineage>
</organism>
<accession>A0ABV4NI96</accession>